<geneLocation type="plasmid" evidence="2 3">
    <name>unnamed5</name>
</geneLocation>
<dbReference type="EMBL" id="CP072135">
    <property type="protein sequence ID" value="QTH73659.1"/>
    <property type="molecule type" value="Genomic_DNA"/>
</dbReference>
<dbReference type="RefSeq" id="WP_208845320.1">
    <property type="nucleotide sequence ID" value="NZ_CP072135.1"/>
</dbReference>
<keyword evidence="3" id="KW-1185">Reference proteome</keyword>
<keyword evidence="2" id="KW-0614">Plasmid</keyword>
<feature type="compositionally biased region" description="Polar residues" evidence="1">
    <location>
        <begin position="1"/>
        <end position="14"/>
    </location>
</feature>
<sequence length="94" mass="10469">MADSNTVHQITESHLQTEHDHHLDTKNTVNSASEADGHHIKDCHHCGHCSGSHISWVNSSISPSLDEGLTTHNFNWIKHQSKGYYAPLLRPPIA</sequence>
<evidence type="ECO:0000313" key="3">
    <source>
        <dbReference type="Proteomes" id="UP000664904"/>
    </source>
</evidence>
<accession>A0A975HN14</accession>
<feature type="compositionally biased region" description="Basic and acidic residues" evidence="1">
    <location>
        <begin position="15"/>
        <end position="25"/>
    </location>
</feature>
<dbReference type="AlphaFoldDB" id="A0A975HN14"/>
<gene>
    <name evidence="2" type="ORF">J5O05_19565</name>
</gene>
<dbReference type="Proteomes" id="UP000664904">
    <property type="component" value="Plasmid unnamed5"/>
</dbReference>
<dbReference type="KEGG" id="pxi:J5O05_19565"/>
<protein>
    <submittedName>
        <fullName evidence="2">Uncharacterized protein</fullName>
    </submittedName>
</protein>
<organism evidence="2 3">
    <name type="scientific">Pseudoalteromonas xiamenensis</name>
    <dbReference type="NCBI Taxonomy" id="882626"/>
    <lineage>
        <taxon>Bacteria</taxon>
        <taxon>Pseudomonadati</taxon>
        <taxon>Pseudomonadota</taxon>
        <taxon>Gammaproteobacteria</taxon>
        <taxon>Alteromonadales</taxon>
        <taxon>Pseudoalteromonadaceae</taxon>
        <taxon>Pseudoalteromonas</taxon>
    </lineage>
</organism>
<feature type="region of interest" description="Disordered" evidence="1">
    <location>
        <begin position="1"/>
        <end position="26"/>
    </location>
</feature>
<proteinExistence type="predicted"/>
<name>A0A975HN14_9GAMM</name>
<evidence type="ECO:0000256" key="1">
    <source>
        <dbReference type="SAM" id="MobiDB-lite"/>
    </source>
</evidence>
<reference evidence="2" key="1">
    <citation type="submission" date="2021-03" db="EMBL/GenBank/DDBJ databases">
        <title>Complete Genome of Pseudoalteromonas xiamenensis STKMTI.2, a new potential marine bacterium producing anti-Vibrio compounds.</title>
        <authorList>
            <person name="Handayani D.P."/>
            <person name="Isnansetyo A."/>
            <person name="Istiqomah I."/>
            <person name="Jumina J."/>
        </authorList>
    </citation>
    <scope>NUCLEOTIDE SEQUENCE</scope>
    <source>
        <strain evidence="2">STKMTI.2</strain>
        <plasmid evidence="2">unnamed5</plasmid>
    </source>
</reference>
<evidence type="ECO:0000313" key="2">
    <source>
        <dbReference type="EMBL" id="QTH73659.1"/>
    </source>
</evidence>